<dbReference type="OrthoDB" id="9765610at2"/>
<dbReference type="GO" id="GO:0046872">
    <property type="term" value="F:metal ion binding"/>
    <property type="evidence" value="ECO:0007669"/>
    <property type="project" value="UniProtKB-KW"/>
</dbReference>
<evidence type="ECO:0000256" key="5">
    <source>
        <dbReference type="SAM" id="Phobius"/>
    </source>
</evidence>
<dbReference type="GO" id="GO:0006979">
    <property type="term" value="P:response to oxidative stress"/>
    <property type="evidence" value="ECO:0007669"/>
    <property type="project" value="InterPro"/>
</dbReference>
<dbReference type="Proteomes" id="UP000048926">
    <property type="component" value="Unassembled WGS sequence"/>
</dbReference>
<dbReference type="Gene3D" id="1.10.640.10">
    <property type="entry name" value="Haem peroxidase domain superfamily, animal type"/>
    <property type="match status" value="1"/>
</dbReference>
<proteinExistence type="predicted"/>
<dbReference type="Pfam" id="PF03098">
    <property type="entry name" value="An_peroxidase"/>
    <property type="match status" value="1"/>
</dbReference>
<feature type="transmembrane region" description="Helical" evidence="5">
    <location>
        <begin position="65"/>
        <end position="83"/>
    </location>
</feature>
<dbReference type="SUPFAM" id="SSF48113">
    <property type="entry name" value="Heme-dependent peroxidases"/>
    <property type="match status" value="1"/>
</dbReference>
<dbReference type="GO" id="GO:0016702">
    <property type="term" value="F:oxidoreductase activity, acting on single donors with incorporation of molecular oxygen, incorporation of two atoms of oxygen"/>
    <property type="evidence" value="ECO:0007669"/>
    <property type="project" value="TreeGrafter"/>
</dbReference>
<keyword evidence="2" id="KW-0223">Dioxygenase</keyword>
<evidence type="ECO:0000256" key="2">
    <source>
        <dbReference type="ARBA" id="ARBA00022964"/>
    </source>
</evidence>
<keyword evidence="3" id="KW-0560">Oxidoreductase</keyword>
<keyword evidence="5" id="KW-0812">Transmembrane</keyword>
<keyword evidence="4" id="KW-0408">Iron</keyword>
<feature type="transmembrane region" description="Helical" evidence="5">
    <location>
        <begin position="39"/>
        <end position="58"/>
    </location>
</feature>
<dbReference type="InterPro" id="IPR050783">
    <property type="entry name" value="Oxylipin_biosynth_metab"/>
</dbReference>
<dbReference type="GO" id="GO:0004601">
    <property type="term" value="F:peroxidase activity"/>
    <property type="evidence" value="ECO:0007669"/>
    <property type="project" value="UniProtKB-KW"/>
</dbReference>
<dbReference type="AlphaFoldDB" id="A0A0M6Y8X4"/>
<dbReference type="RefSeq" id="WP_055660359.1">
    <property type="nucleotide sequence ID" value="NZ_CXST01000003.1"/>
</dbReference>
<keyword evidence="5" id="KW-1133">Transmembrane helix</keyword>
<dbReference type="PANTHER" id="PTHR11903">
    <property type="entry name" value="PROSTAGLANDIN G/H SYNTHASE"/>
    <property type="match status" value="1"/>
</dbReference>
<dbReference type="PRINTS" id="PR00457">
    <property type="entry name" value="ANPEROXIDASE"/>
</dbReference>
<organism evidence="6 7">
    <name type="scientific">Roseibium aggregatum</name>
    <dbReference type="NCBI Taxonomy" id="187304"/>
    <lineage>
        <taxon>Bacteria</taxon>
        <taxon>Pseudomonadati</taxon>
        <taxon>Pseudomonadota</taxon>
        <taxon>Alphaproteobacteria</taxon>
        <taxon>Hyphomicrobiales</taxon>
        <taxon>Stappiaceae</taxon>
        <taxon>Roseibium</taxon>
    </lineage>
</organism>
<dbReference type="InterPro" id="IPR037120">
    <property type="entry name" value="Haem_peroxidase_sf_animal"/>
</dbReference>
<keyword evidence="6" id="KW-0575">Peroxidase</keyword>
<evidence type="ECO:0000313" key="7">
    <source>
        <dbReference type="Proteomes" id="UP000048926"/>
    </source>
</evidence>
<gene>
    <name evidence="6" type="ORF">LAL4801_05005</name>
</gene>
<feature type="transmembrane region" description="Helical" evidence="5">
    <location>
        <begin position="7"/>
        <end position="27"/>
    </location>
</feature>
<dbReference type="STRING" id="187304.B0E33_11870"/>
<dbReference type="GO" id="GO:0005737">
    <property type="term" value="C:cytoplasm"/>
    <property type="evidence" value="ECO:0007669"/>
    <property type="project" value="TreeGrafter"/>
</dbReference>
<keyword evidence="1" id="KW-0479">Metal-binding</keyword>
<dbReference type="InterPro" id="IPR010255">
    <property type="entry name" value="Haem_peroxidase_sf"/>
</dbReference>
<dbReference type="InterPro" id="IPR019791">
    <property type="entry name" value="Haem_peroxidase_animal"/>
</dbReference>
<protein>
    <submittedName>
        <fullName evidence="6">Animal haem peroxidase</fullName>
    </submittedName>
</protein>
<evidence type="ECO:0000313" key="6">
    <source>
        <dbReference type="EMBL" id="CTQ46546.1"/>
    </source>
</evidence>
<sequence>MRLSASFKGTFLDIICLLVGTIMAYRGFEEFFRYDFDPIHMVLGLALGAGAYANWLMFRRLRIGLWIFIGGNVVVAFVFIFVLQDVWHHHVWPHILYALVFVPFLDQLGARSERDVLRDPPLHKRILGFIGGQALKLAEAFPALVRLVKRCGPLSRVINRLVINGISNAPPGRPLPLSLWTPHDPETHLEMVAGPKDPEKTTSTFASWPGLVDRRYTGRHLPPVDQDFVDALPEVPRVAELYRRKAMVESDTSTLFCFFAQWFTDSFLRTHPLNKRLNTSNHEIDLCQIYGLGEETTSFLREGAFLKSRQTSVGELPPLLAGPDLAVKAEFAGIHFMPMWATTFLGADPEWGAAKKLRELLAGIGDWAVTPERWKCHYAAGLERANSTILYSALNTIFLREHNRLAREIGKRNPHFGPDRVFETARNINIVKLLKVIIEDYINHLANSPFKIFVEPGDADKRLWYRTNRISLEFDLLYRWHAMVPDRFLFQGEVLENENFRFNNTIIEKHGVEAVIDAAASQRAGKLTLHNTPFFLQGAEERTLAFARRFRLAPFNAYRASWKLRPYDSFLELTGGDAGLAGELEALYPDWNGVRGIDRVDLPIGLLAEDQMRARPLPPLLLAMVGSDAFSQALTNPLLAKNIFGPEVFTEYGMTEIEATSTFQNIVDLNVAANARRPNANFTINKDTLLTWPG</sequence>
<accession>A0A0M6Y8X4</accession>
<name>A0A0M6Y8X4_9HYPH</name>
<dbReference type="GO" id="GO:0006631">
    <property type="term" value="P:fatty acid metabolic process"/>
    <property type="evidence" value="ECO:0007669"/>
    <property type="project" value="UniProtKB-ARBA"/>
</dbReference>
<keyword evidence="7" id="KW-1185">Reference proteome</keyword>
<dbReference type="PANTHER" id="PTHR11903:SF39">
    <property type="entry name" value="PROSTAGLANDIN G_H SYNTHASE 2-LIKE"/>
    <property type="match status" value="1"/>
</dbReference>
<reference evidence="7" key="1">
    <citation type="submission" date="2015-07" db="EMBL/GenBank/DDBJ databases">
        <authorList>
            <person name="Rodrigo-Torres Lidia"/>
            <person name="Arahal R.David."/>
        </authorList>
    </citation>
    <scope>NUCLEOTIDE SEQUENCE [LARGE SCALE GENOMIC DNA]</scope>
    <source>
        <strain evidence="7">CECT 4801</strain>
    </source>
</reference>
<evidence type="ECO:0000256" key="1">
    <source>
        <dbReference type="ARBA" id="ARBA00022723"/>
    </source>
</evidence>
<dbReference type="GO" id="GO:0020037">
    <property type="term" value="F:heme binding"/>
    <property type="evidence" value="ECO:0007669"/>
    <property type="project" value="InterPro"/>
</dbReference>
<evidence type="ECO:0000256" key="3">
    <source>
        <dbReference type="ARBA" id="ARBA00023002"/>
    </source>
</evidence>
<dbReference type="GO" id="GO:0004666">
    <property type="term" value="F:prostaglandin-endoperoxide synthase activity"/>
    <property type="evidence" value="ECO:0007669"/>
    <property type="project" value="TreeGrafter"/>
</dbReference>
<evidence type="ECO:0000256" key="4">
    <source>
        <dbReference type="ARBA" id="ARBA00023004"/>
    </source>
</evidence>
<dbReference type="PROSITE" id="PS50292">
    <property type="entry name" value="PEROXIDASE_3"/>
    <property type="match status" value="1"/>
</dbReference>
<dbReference type="EMBL" id="CXST01000003">
    <property type="protein sequence ID" value="CTQ46546.1"/>
    <property type="molecule type" value="Genomic_DNA"/>
</dbReference>
<keyword evidence="5" id="KW-0472">Membrane</keyword>